<accession>A0A8E4UY73</accession>
<feature type="compositionally biased region" description="Basic and acidic residues" evidence="1">
    <location>
        <begin position="28"/>
        <end position="41"/>
    </location>
</feature>
<gene>
    <name evidence="2" type="ORF">Molly1_130</name>
</gene>
<evidence type="ECO:0000256" key="1">
    <source>
        <dbReference type="SAM" id="MobiDB-lite"/>
    </source>
</evidence>
<dbReference type="EMBL" id="MT732451">
    <property type="protein sequence ID" value="QQO97423.1"/>
    <property type="molecule type" value="Genomic_DNA"/>
</dbReference>
<evidence type="ECO:0000313" key="2">
    <source>
        <dbReference type="EMBL" id="QQO97423.1"/>
    </source>
</evidence>
<organism evidence="2 3">
    <name type="scientific">Maribacter phage Molly_1</name>
    <dbReference type="NCBI Taxonomy" id="2745685"/>
    <lineage>
        <taxon>Viruses</taxon>
        <taxon>Duplodnaviria</taxon>
        <taxon>Heunggongvirae</taxon>
        <taxon>Uroviricota</taxon>
        <taxon>Caudoviricetes</taxon>
        <taxon>Molycolviridae</taxon>
        <taxon>Mollyvirus</taxon>
        <taxon>Mollyvirus molly</taxon>
    </lineage>
</organism>
<name>A0A8E4UY73_9CAUD</name>
<reference evidence="2" key="1">
    <citation type="submission" date="2020-07" db="EMBL/GenBank/DDBJ databases">
        <title>Highly diverse flavobacterial phages as mortality factor during North Sea spring blooms.</title>
        <authorList>
            <person name="Bartlau N."/>
            <person name="Wichels A."/>
            <person name="Krohne G."/>
            <person name="Adriaenssens E.M."/>
            <person name="Heins A."/>
            <person name="Fuchs B.M."/>
            <person name="Amann R."/>
            <person name="Moraru C."/>
        </authorList>
    </citation>
    <scope>NUCLEOTIDE SEQUENCE</scope>
</reference>
<evidence type="ECO:0000313" key="3">
    <source>
        <dbReference type="Proteomes" id="UP000693768"/>
    </source>
</evidence>
<keyword evidence="3" id="KW-1185">Reference proteome</keyword>
<feature type="region of interest" description="Disordered" evidence="1">
    <location>
        <begin position="1"/>
        <end position="41"/>
    </location>
</feature>
<proteinExistence type="predicted"/>
<sequence>MGDSKNIKKDDEDKVINNKSEGMPLITERQEYNDQSKPLTE</sequence>
<dbReference type="Proteomes" id="UP000693768">
    <property type="component" value="Segment"/>
</dbReference>
<feature type="compositionally biased region" description="Basic and acidic residues" evidence="1">
    <location>
        <begin position="1"/>
        <end position="16"/>
    </location>
</feature>
<protein>
    <submittedName>
        <fullName evidence="2">Uncharacterized protein</fullName>
    </submittedName>
</protein>